<name>A0AAW1XD30_RUBAR</name>
<keyword evidence="3" id="KW-1185">Reference proteome</keyword>
<dbReference type="NCBIfam" id="TIGR01640">
    <property type="entry name" value="F_box_assoc_1"/>
    <property type="match status" value="1"/>
</dbReference>
<dbReference type="AlphaFoldDB" id="A0AAW1XD30"/>
<evidence type="ECO:0000313" key="2">
    <source>
        <dbReference type="EMBL" id="KAK9934861.1"/>
    </source>
</evidence>
<dbReference type="InterPro" id="IPR013187">
    <property type="entry name" value="F-box-assoc_dom_typ3"/>
</dbReference>
<dbReference type="Pfam" id="PF08268">
    <property type="entry name" value="FBA_3"/>
    <property type="match status" value="1"/>
</dbReference>
<dbReference type="InterPro" id="IPR036047">
    <property type="entry name" value="F-box-like_dom_sf"/>
</dbReference>
<dbReference type="PANTHER" id="PTHR31111">
    <property type="entry name" value="BNAA05G37150D PROTEIN-RELATED"/>
    <property type="match status" value="1"/>
</dbReference>
<dbReference type="EMBL" id="JBEDUW010000004">
    <property type="protein sequence ID" value="KAK9934861.1"/>
    <property type="molecule type" value="Genomic_DNA"/>
</dbReference>
<feature type="domain" description="F-box associated beta-propeller type 3" evidence="1">
    <location>
        <begin position="64"/>
        <end position="354"/>
    </location>
</feature>
<dbReference type="InterPro" id="IPR017451">
    <property type="entry name" value="F-box-assoc_interact_dom"/>
</dbReference>
<protein>
    <recommendedName>
        <fullName evidence="1">F-box associated beta-propeller type 3 domain-containing protein</fullName>
    </recommendedName>
</protein>
<dbReference type="SUPFAM" id="SSF81383">
    <property type="entry name" value="F-box domain"/>
    <property type="match status" value="1"/>
</dbReference>
<gene>
    <name evidence="2" type="ORF">M0R45_021990</name>
</gene>
<accession>A0AAW1XD30</accession>
<dbReference type="Proteomes" id="UP001457282">
    <property type="component" value="Unassembled WGS sequence"/>
</dbReference>
<dbReference type="PANTHER" id="PTHR31111:SF138">
    <property type="entry name" value="F-BOX ASSOCIATED DOMAIN-CONTAINING PROTEIN"/>
    <property type="match status" value="1"/>
</dbReference>
<reference evidence="2 3" key="1">
    <citation type="journal article" date="2023" name="G3 (Bethesda)">
        <title>A chromosome-length genome assembly and annotation of blackberry (Rubus argutus, cv. 'Hillquist').</title>
        <authorList>
            <person name="Bruna T."/>
            <person name="Aryal R."/>
            <person name="Dudchenko O."/>
            <person name="Sargent D.J."/>
            <person name="Mead D."/>
            <person name="Buti M."/>
            <person name="Cavallini A."/>
            <person name="Hytonen T."/>
            <person name="Andres J."/>
            <person name="Pham M."/>
            <person name="Weisz D."/>
            <person name="Mascagni F."/>
            <person name="Usai G."/>
            <person name="Natali L."/>
            <person name="Bassil N."/>
            <person name="Fernandez G.E."/>
            <person name="Lomsadze A."/>
            <person name="Armour M."/>
            <person name="Olukolu B."/>
            <person name="Poorten T."/>
            <person name="Britton C."/>
            <person name="Davik J."/>
            <person name="Ashrafi H."/>
            <person name="Aiden E.L."/>
            <person name="Borodovsky M."/>
            <person name="Worthington M."/>
        </authorList>
    </citation>
    <scope>NUCLEOTIDE SEQUENCE [LARGE SCALE GENOMIC DNA]</scope>
    <source>
        <strain evidence="2">PI 553951</strain>
    </source>
</reference>
<dbReference type="Gene3D" id="1.20.1280.50">
    <property type="match status" value="1"/>
</dbReference>
<evidence type="ECO:0000313" key="3">
    <source>
        <dbReference type="Proteomes" id="UP001457282"/>
    </source>
</evidence>
<organism evidence="2 3">
    <name type="scientific">Rubus argutus</name>
    <name type="common">Southern blackberry</name>
    <dbReference type="NCBI Taxonomy" id="59490"/>
    <lineage>
        <taxon>Eukaryota</taxon>
        <taxon>Viridiplantae</taxon>
        <taxon>Streptophyta</taxon>
        <taxon>Embryophyta</taxon>
        <taxon>Tracheophyta</taxon>
        <taxon>Spermatophyta</taxon>
        <taxon>Magnoliopsida</taxon>
        <taxon>eudicotyledons</taxon>
        <taxon>Gunneridae</taxon>
        <taxon>Pentapetalae</taxon>
        <taxon>rosids</taxon>
        <taxon>fabids</taxon>
        <taxon>Rosales</taxon>
        <taxon>Rosaceae</taxon>
        <taxon>Rosoideae</taxon>
        <taxon>Rosoideae incertae sedis</taxon>
        <taxon>Rubus</taxon>
    </lineage>
</organism>
<comment type="caution">
    <text evidence="2">The sequence shown here is derived from an EMBL/GenBank/DDBJ whole genome shotgun (WGS) entry which is preliminary data.</text>
</comment>
<evidence type="ECO:0000259" key="1">
    <source>
        <dbReference type="Pfam" id="PF08268"/>
    </source>
</evidence>
<proteinExistence type="predicted"/>
<sequence>MEANPVCRPQELPAEIICFQILPRLPTKLVIQCRLVCKLWYSLPRHPSFLTIHRSFRCSPCTHLLFTTSDDTTAALQHFLSVKLNQEEEGKNNNPITHLFSLKASSYSFLGGTHSINGLIIIADPVNTKPVPVSVYNPCTQEIIKLPNTSCVAECFTHHLGFTASTNEYKVLQVHWSADGNDERYVTSLRFKIFTLGTTSWRHKELHLPFDSRSLHFANKSVCLHGGLHWMYMNKKIIVVFDVGAERFRANVPLPRDCHSGNIVKVGGCVAVYDDKSLVQQDRMLLWILEDYQNHVWVRKTIIFTSSRDKLGYPIPMGTIHTGELLFKPTLRDSGDVWVHLYNIEKECFRKSKISLPVKLGLWSLPTSYDESLFSLRS</sequence>